<name>A0A2H3DY27_ARMGA</name>
<evidence type="ECO:0000313" key="1">
    <source>
        <dbReference type="EMBL" id="PBL00086.1"/>
    </source>
</evidence>
<dbReference type="EMBL" id="KZ293646">
    <property type="protein sequence ID" value="PBL00086.1"/>
    <property type="molecule type" value="Genomic_DNA"/>
</dbReference>
<accession>A0A2H3DY27</accession>
<reference evidence="2" key="1">
    <citation type="journal article" date="2017" name="Nat. Ecol. Evol.">
        <title>Genome expansion and lineage-specific genetic innovations in the forest pathogenic fungi Armillaria.</title>
        <authorList>
            <person name="Sipos G."/>
            <person name="Prasanna A.N."/>
            <person name="Walter M.C."/>
            <person name="O'Connor E."/>
            <person name="Balint B."/>
            <person name="Krizsan K."/>
            <person name="Kiss B."/>
            <person name="Hess J."/>
            <person name="Varga T."/>
            <person name="Slot J."/>
            <person name="Riley R."/>
            <person name="Boka B."/>
            <person name="Rigling D."/>
            <person name="Barry K."/>
            <person name="Lee J."/>
            <person name="Mihaltcheva S."/>
            <person name="LaButti K."/>
            <person name="Lipzen A."/>
            <person name="Waldron R."/>
            <person name="Moloney N.M."/>
            <person name="Sperisen C."/>
            <person name="Kredics L."/>
            <person name="Vagvoelgyi C."/>
            <person name="Patrignani A."/>
            <person name="Fitzpatrick D."/>
            <person name="Nagy I."/>
            <person name="Doyle S."/>
            <person name="Anderson J.B."/>
            <person name="Grigoriev I.V."/>
            <person name="Gueldener U."/>
            <person name="Muensterkoetter M."/>
            <person name="Nagy L.G."/>
        </authorList>
    </citation>
    <scope>NUCLEOTIDE SEQUENCE [LARGE SCALE GENOMIC DNA]</scope>
    <source>
        <strain evidence="2">Ar21-2</strain>
    </source>
</reference>
<keyword evidence="2" id="KW-1185">Reference proteome</keyword>
<proteinExistence type="predicted"/>
<dbReference type="Proteomes" id="UP000217790">
    <property type="component" value="Unassembled WGS sequence"/>
</dbReference>
<dbReference type="AlphaFoldDB" id="A0A2H3DY27"/>
<gene>
    <name evidence="1" type="ORF">ARMGADRAFT_1024150</name>
</gene>
<evidence type="ECO:0000313" key="2">
    <source>
        <dbReference type="Proteomes" id="UP000217790"/>
    </source>
</evidence>
<dbReference type="InParanoid" id="A0A2H3DY27"/>
<sequence>MNFATVYPWSTISLNTMLNIVDFKLKIVQDTPSWASQLVHIQVIKINSGDISHIRLPQDDAFSSYNQHELKIIESEESGICSTILELNLIPGTQHGSDSMHGILASKVLKGSIQDLLATEGLSLSFLRCMQIILKLATIINYLDKSVLKFLAHKTDPHEFSAASMLKTG</sequence>
<organism evidence="1 2">
    <name type="scientific">Armillaria gallica</name>
    <name type="common">Bulbous honey fungus</name>
    <name type="synonym">Armillaria bulbosa</name>
    <dbReference type="NCBI Taxonomy" id="47427"/>
    <lineage>
        <taxon>Eukaryota</taxon>
        <taxon>Fungi</taxon>
        <taxon>Dikarya</taxon>
        <taxon>Basidiomycota</taxon>
        <taxon>Agaricomycotina</taxon>
        <taxon>Agaricomycetes</taxon>
        <taxon>Agaricomycetidae</taxon>
        <taxon>Agaricales</taxon>
        <taxon>Marasmiineae</taxon>
        <taxon>Physalacriaceae</taxon>
        <taxon>Armillaria</taxon>
    </lineage>
</organism>
<protein>
    <submittedName>
        <fullName evidence="1">Uncharacterized protein</fullName>
    </submittedName>
</protein>